<accession>A0A8H6M7P2</accession>
<dbReference type="EMBL" id="JACGCI010000031">
    <property type="protein sequence ID" value="KAF6755136.1"/>
    <property type="molecule type" value="Genomic_DNA"/>
</dbReference>
<keyword evidence="3" id="KW-1185">Reference proteome</keyword>
<comment type="caution">
    <text evidence="2">The sequence shown here is derived from an EMBL/GenBank/DDBJ whole genome shotgun (WGS) entry which is preliminary data.</text>
</comment>
<dbReference type="Proteomes" id="UP000521943">
    <property type="component" value="Unassembled WGS sequence"/>
</dbReference>
<evidence type="ECO:0000313" key="3">
    <source>
        <dbReference type="Proteomes" id="UP000521943"/>
    </source>
</evidence>
<organism evidence="2 3">
    <name type="scientific">Ephemerocybe angulata</name>
    <dbReference type="NCBI Taxonomy" id="980116"/>
    <lineage>
        <taxon>Eukaryota</taxon>
        <taxon>Fungi</taxon>
        <taxon>Dikarya</taxon>
        <taxon>Basidiomycota</taxon>
        <taxon>Agaricomycotina</taxon>
        <taxon>Agaricomycetes</taxon>
        <taxon>Agaricomycetidae</taxon>
        <taxon>Agaricales</taxon>
        <taxon>Agaricineae</taxon>
        <taxon>Psathyrellaceae</taxon>
        <taxon>Ephemerocybe</taxon>
    </lineage>
</organism>
<protein>
    <submittedName>
        <fullName evidence="2">Uncharacterized protein</fullName>
    </submittedName>
</protein>
<evidence type="ECO:0000313" key="2">
    <source>
        <dbReference type="EMBL" id="KAF6755136.1"/>
    </source>
</evidence>
<gene>
    <name evidence="2" type="ORF">DFP72DRAFT_1067865</name>
</gene>
<proteinExistence type="predicted"/>
<feature type="compositionally biased region" description="Polar residues" evidence="1">
    <location>
        <begin position="59"/>
        <end position="68"/>
    </location>
</feature>
<feature type="region of interest" description="Disordered" evidence="1">
    <location>
        <begin position="59"/>
        <end position="80"/>
    </location>
</feature>
<evidence type="ECO:0000256" key="1">
    <source>
        <dbReference type="SAM" id="MobiDB-lite"/>
    </source>
</evidence>
<sequence length="128" mass="14323">MDHEECQAHAFTDAFNKTKSESEHAKRAFLERRLRITEIPPCWSEECIHIILKAFQQVMSKPNPTHPRSTPPSQPPTLSKQTTISLNFSKIAGRSFNLARNSGLKIARPVLSNPGTKADSVDEDGQRA</sequence>
<name>A0A8H6M7P2_9AGAR</name>
<dbReference type="AlphaFoldDB" id="A0A8H6M7P2"/>
<feature type="region of interest" description="Disordered" evidence="1">
    <location>
        <begin position="108"/>
        <end position="128"/>
    </location>
</feature>
<reference evidence="2 3" key="1">
    <citation type="submission" date="2020-07" db="EMBL/GenBank/DDBJ databases">
        <title>Comparative genomics of pyrophilous fungi reveals a link between fire events and developmental genes.</title>
        <authorList>
            <consortium name="DOE Joint Genome Institute"/>
            <person name="Steindorff A.S."/>
            <person name="Carver A."/>
            <person name="Calhoun S."/>
            <person name="Stillman K."/>
            <person name="Liu H."/>
            <person name="Lipzen A."/>
            <person name="Pangilinan J."/>
            <person name="Labutti K."/>
            <person name="Bruns T.D."/>
            <person name="Grigoriev I.V."/>
        </authorList>
    </citation>
    <scope>NUCLEOTIDE SEQUENCE [LARGE SCALE GENOMIC DNA]</scope>
    <source>
        <strain evidence="2 3">CBS 144469</strain>
    </source>
</reference>